<dbReference type="InterPro" id="IPR002347">
    <property type="entry name" value="SDR_fam"/>
</dbReference>
<name>A0A212JDW7_9DELT</name>
<proteinExistence type="inferred from homology"/>
<comment type="similarity">
    <text evidence="1">Belongs to the short-chain dehydrogenases/reductases (SDR) family.</text>
</comment>
<dbReference type="SUPFAM" id="SSF51735">
    <property type="entry name" value="NAD(P)-binding Rossmann-fold domains"/>
    <property type="match status" value="1"/>
</dbReference>
<dbReference type="InterPro" id="IPR036291">
    <property type="entry name" value="NAD(P)-bd_dom_sf"/>
</dbReference>
<sequence length="252" mass="26966">MNLNLGGKRVLVTGGSRGVGRGIVLAFAAEGAHVAFSYHTREEAAWEVEREARALGVTAKAINADLTDTAEAYALYHDARTALGGIDILVNNAAIWPTNWFADISLEEWELCMRVNVTAPFLLSQAMVRDLRRADRPGRIVNITSQAAFLGSRSGHANYAASKAALVSMTVSLAREVASAGITVNAVALGLVNTEMRGDALERDKENYMRRIPLGRFATSEDAASVVLFLASPHADYITGATVDATGGMLMR</sequence>
<dbReference type="AlphaFoldDB" id="A0A212JDW7"/>
<dbReference type="InterPro" id="IPR050259">
    <property type="entry name" value="SDR"/>
</dbReference>
<evidence type="ECO:0000313" key="2">
    <source>
        <dbReference type="EMBL" id="SBV97640.1"/>
    </source>
</evidence>
<dbReference type="PANTHER" id="PTHR42879">
    <property type="entry name" value="3-OXOACYL-(ACYL-CARRIER-PROTEIN) REDUCTASE"/>
    <property type="match status" value="1"/>
</dbReference>
<dbReference type="PRINTS" id="PR00081">
    <property type="entry name" value="GDHRDH"/>
</dbReference>
<keyword evidence="2" id="KW-0560">Oxidoreductase</keyword>
<dbReference type="Pfam" id="PF13561">
    <property type="entry name" value="adh_short_C2"/>
    <property type="match status" value="1"/>
</dbReference>
<evidence type="ECO:0000256" key="1">
    <source>
        <dbReference type="ARBA" id="ARBA00006484"/>
    </source>
</evidence>
<dbReference type="EMBL" id="FLUQ01000001">
    <property type="protein sequence ID" value="SBV97640.1"/>
    <property type="molecule type" value="Genomic_DNA"/>
</dbReference>
<organism evidence="2">
    <name type="scientific">uncultured delta proteobacterium</name>
    <dbReference type="NCBI Taxonomy" id="34034"/>
    <lineage>
        <taxon>Bacteria</taxon>
        <taxon>Deltaproteobacteria</taxon>
        <taxon>environmental samples</taxon>
    </lineage>
</organism>
<reference evidence="2" key="1">
    <citation type="submission" date="2016-04" db="EMBL/GenBank/DDBJ databases">
        <authorList>
            <person name="Evans L.H."/>
            <person name="Alamgir A."/>
            <person name="Owens N."/>
            <person name="Weber N.D."/>
            <person name="Virtaneva K."/>
            <person name="Barbian K."/>
            <person name="Babar A."/>
            <person name="Rosenke K."/>
        </authorList>
    </citation>
    <scope>NUCLEOTIDE SEQUENCE</scope>
    <source>
        <strain evidence="2">86</strain>
    </source>
</reference>
<dbReference type="Gene3D" id="3.40.50.720">
    <property type="entry name" value="NAD(P)-binding Rossmann-like Domain"/>
    <property type="match status" value="1"/>
</dbReference>
<accession>A0A212JDW7</accession>
<dbReference type="EC" id="1.1.1.100" evidence="2"/>
<dbReference type="FunFam" id="3.40.50.720:FF:000084">
    <property type="entry name" value="Short-chain dehydrogenase reductase"/>
    <property type="match status" value="1"/>
</dbReference>
<dbReference type="PRINTS" id="PR00080">
    <property type="entry name" value="SDRFAMILY"/>
</dbReference>
<gene>
    <name evidence="2" type="primary">fabG</name>
    <name evidence="2" type="ORF">KL86DPRO_11251</name>
</gene>
<dbReference type="PANTHER" id="PTHR42879:SF2">
    <property type="entry name" value="3-OXOACYL-[ACYL-CARRIER-PROTEIN] REDUCTASE FABG"/>
    <property type="match status" value="1"/>
</dbReference>
<dbReference type="GO" id="GO:0004316">
    <property type="term" value="F:3-oxoacyl-[acyl-carrier-protein] reductase (NADPH) activity"/>
    <property type="evidence" value="ECO:0007669"/>
    <property type="project" value="UniProtKB-EC"/>
</dbReference>
<protein>
    <submittedName>
        <fullName evidence="2">3-oxoacyl-(Acyl-carrier-protein) reductase FabG</fullName>
        <ecNumber evidence="2">1.1.1.100</ecNumber>
    </submittedName>
</protein>